<dbReference type="Gene3D" id="2.30.29.30">
    <property type="entry name" value="Pleckstrin-homology domain (PH domain)/Phosphotyrosine-binding domain (PTB)"/>
    <property type="match status" value="1"/>
</dbReference>
<dbReference type="Gene3D" id="2.130.10.10">
    <property type="entry name" value="YVTN repeat-like/Quinoprotein amine dehydrogenase"/>
    <property type="match status" value="1"/>
</dbReference>
<proteinExistence type="predicted"/>
<comment type="function">
    <text evidence="3">May be involved in protein sorting and cell wall formation.</text>
</comment>
<dbReference type="Pfam" id="PF02138">
    <property type="entry name" value="Beach"/>
    <property type="match status" value="1"/>
</dbReference>
<dbReference type="PROSITE" id="PS50197">
    <property type="entry name" value="BEACH"/>
    <property type="match status" value="1"/>
</dbReference>
<dbReference type="CDD" id="cd06071">
    <property type="entry name" value="Beach"/>
    <property type="match status" value="1"/>
</dbReference>
<dbReference type="InterPro" id="IPR001680">
    <property type="entry name" value="WD40_rpt"/>
</dbReference>
<sequence length="2114" mass="240209">MFAGAFQVSVETKTALLNVLFAYLEACPTQYLALLFNDFALAPLVIPLDDDTAVLKCFTIATWIRLNGALAPDSETDTFLPLTLFLLVNSADHEPLIVQIQLWHDKFFVNTINRGNGSKCRFMFNHVLKLRLQRQEFTHFVLTYDKYQNLNLYIDGDYSESIPCPVISKADTRWIKLYVGDPLDPLERDNGGMNLFSKQELLINNLVVLDIACTFEWVSLLFFLGIGYDWSQKEFLEHNITGFLDHLSKQNYVLMSYRVADILSSRGQQVPYRMESHQRLALSKKKQVPVGILLPNKAQMVSLLAETKITTANFLLDITNPQFIEFIARANGQQIVHHQFNAFCSSLYCWGGSALLLSMMEAIMKADYTDLRHRDFLFFETLRLLLLCLEKDVQLSQEFETSDGYWALALLIDCYKSNFNANLELKDWSEFQIPACPSRDELNPSLLGGSYFRMIIGFTSASDNSGPYISNPLAFQTLVLNFDIFSSTTGFSSLERHILDLTATEKHHFYNVKELSKMKVLKKLLQHIKSSIIEGTDMGKIKHLSQLLATMIKVEVSVESIKLVSNFVIFALYNEPFREESQLIGLEALVALTNTLCGSSSLVKLLKKFSRSISIHWILLLLNFEGENKHMSAKIVCCAIGLLSKFLRVLGPHMIKRFFQANRGLSVLSYFLQNWWNNDSVVSVLFMNSFGVDNDNYGSELDSLPDLIRNKKLTHTTRATLIPDYINLLNKLVLTGLIQLGQKQGKVLSTPSSPLRSFLTGTSINDQVSELYLDVMHLINQIADMIETGFSESVALQAIFVTKDWLEGAFEIVAHLKVLGESSHPTTQIKIDFEACLTRYVSVLSAIFVSMLLDVKKLLSIMKLLSDITKKLIIDIIFPNIFGHINGFLFNSNFIFKELEFIKGATEILNIYHHDFVLQNYFISRENLDAYLTCLVAVIETSDTQSCVMHQLGPILGHALIMRLSTISHTTSDTDEFDEELENDFSEDLDENVKFCLNKQLLILDLLVLNDTNLRLTIELIMGNFLKLSPQKQYELSEHVLNFLRSAIVMRENDFSQIMIQMTHVSDYQNSSGILSEFFSFLATHNDEETVKYIQKFPTTKHIFNKNFHFRLSKLRDIGHVSVLDMMQVVINSGGNLGNTNSAQLQSFERDCKNLKLGTITQELIKYNWDLQDTHENFQFRSTSYIALKADVHRLLQESPITKTDFTLDYIEGANRMRMLLVSEDQMPESEKLSYSVKVPRKTLDTAEIQNAASLSLESVFSAFGIQDSLFLDPSSLEVDWNEYEEIDENGESSCSIKTSNEDRNRKVLRSLYFGDQIQALFNVSKVGGLDAVESLMILGNSHLYFIENFFHCDDGNVVDINEVPHEWRDPYLQFIKPQATENQGNRGYRTKIWSLKSFACVCKRKFLLRDIALELFFDDGASLLITCLSTKQRDAIHGRLSPYSSGESLDKDLRVTLEVSSSYSLQLSQSTQSTGYYLRSRLASAFSAGFTGSLSFSEITKKWKMGMMSNFYYLLSINTMAGRTFNDLTQYPIFPWVIADYESSELDFSNPETFRDLSKPMGAQSSKRAEEYRERFDALASMDDGNAPPFHYGTHYSSAMIVTSYLIRLKPYVHSYLLLQGGKFDHADRLFNSVGKAWTSASKENTTDVRELTPEFFYLPEFLENRNHFEFGELHDGNISNDVVLPKWAKGDPKIFIAKNREALESAHVSANLHHWIDLIFGFKQSGEEAIKALNVFHHLSYDGAINLDTIKDETEKRAVIGMINNFGQTPVKLFSKPHPMKEILNMPYVLLSFAETNRKSPVCTFDCGSSFPIGKLEIGSKSKKWVGRPPHTSFEDQILIKKPSLGPHDVASGSLFIKSTLFMNLYLSNISSLVQIENKFFITGSNDGMIHIWNCSLHPTLSVKIHSVLRGHLSAIRSLCYSKAFKICLSLDAEGGIIQWDITRFKFVRRIRNSLPLENSKLLMAISNDTGNFCTVNSTKYNNILTLYTLNGDEIAQASLRPGHITAVSIAQANDSLVELLKTDYQHSYWKDEYVVLSYSSPQVSLHIYKLQVNTSGWALVLVQEADIKNFIGGHVTSLQVYKQTEVCEEDSLSRGRLLFVIGDFKGRVYVW</sequence>
<dbReference type="OrthoDB" id="26681at2759"/>
<evidence type="ECO:0000259" key="5">
    <source>
        <dbReference type="PROSITE" id="PS50197"/>
    </source>
</evidence>
<evidence type="ECO:0000259" key="6">
    <source>
        <dbReference type="PROSITE" id="PS51783"/>
    </source>
</evidence>
<dbReference type="InterPro" id="IPR023362">
    <property type="entry name" value="PH-BEACH_dom"/>
</dbReference>
<dbReference type="SMART" id="SM01026">
    <property type="entry name" value="Beach"/>
    <property type="match status" value="1"/>
</dbReference>
<dbReference type="RefSeq" id="XP_018712127.1">
    <property type="nucleotide sequence ID" value="XM_018857524.1"/>
</dbReference>
<accession>A0A1A0HCJ9</accession>
<dbReference type="FunFam" id="1.10.1540.10:FF:000001">
    <property type="entry name" value="neurobeachin isoform X1"/>
    <property type="match status" value="1"/>
</dbReference>
<dbReference type="SUPFAM" id="SSF49899">
    <property type="entry name" value="Concanavalin A-like lectins/glucanases"/>
    <property type="match status" value="1"/>
</dbReference>
<evidence type="ECO:0000313" key="8">
    <source>
        <dbReference type="Proteomes" id="UP000092555"/>
    </source>
</evidence>
<dbReference type="STRING" id="869754.A0A1A0HCJ9"/>
<dbReference type="InterPro" id="IPR036322">
    <property type="entry name" value="WD40_repeat_dom_sf"/>
</dbReference>
<protein>
    <recommendedName>
        <fullName evidence="4">Beige protein homolog 1</fullName>
    </recommendedName>
</protein>
<dbReference type="InterPro" id="IPR013320">
    <property type="entry name" value="ConA-like_dom_sf"/>
</dbReference>
<keyword evidence="8" id="KW-1185">Reference proteome</keyword>
<evidence type="ECO:0000256" key="2">
    <source>
        <dbReference type="ARBA" id="ARBA00022737"/>
    </source>
</evidence>
<dbReference type="SUPFAM" id="SSF50978">
    <property type="entry name" value="WD40 repeat-like"/>
    <property type="match status" value="1"/>
</dbReference>
<keyword evidence="1" id="KW-0853">WD repeat</keyword>
<evidence type="ECO:0000256" key="4">
    <source>
        <dbReference type="ARBA" id="ARBA00073334"/>
    </source>
</evidence>
<dbReference type="InterPro" id="IPR000409">
    <property type="entry name" value="BEACH_dom"/>
</dbReference>
<dbReference type="Pfam" id="PF14844">
    <property type="entry name" value="PH_BEACH"/>
    <property type="match status" value="1"/>
</dbReference>
<dbReference type="SMART" id="SM00320">
    <property type="entry name" value="WD40"/>
    <property type="match status" value="2"/>
</dbReference>
<organism evidence="7 8">
    <name type="scientific">Metschnikowia bicuspidata var. bicuspidata NRRL YB-4993</name>
    <dbReference type="NCBI Taxonomy" id="869754"/>
    <lineage>
        <taxon>Eukaryota</taxon>
        <taxon>Fungi</taxon>
        <taxon>Dikarya</taxon>
        <taxon>Ascomycota</taxon>
        <taxon>Saccharomycotina</taxon>
        <taxon>Pichiomycetes</taxon>
        <taxon>Metschnikowiaceae</taxon>
        <taxon>Metschnikowia</taxon>
    </lineage>
</organism>
<evidence type="ECO:0000256" key="1">
    <source>
        <dbReference type="ARBA" id="ARBA00022574"/>
    </source>
</evidence>
<reference evidence="7 8" key="1">
    <citation type="submission" date="2016-05" db="EMBL/GenBank/DDBJ databases">
        <title>Comparative genomics of biotechnologically important yeasts.</title>
        <authorList>
            <consortium name="DOE Joint Genome Institute"/>
            <person name="Riley R."/>
            <person name="Haridas S."/>
            <person name="Wolfe K.H."/>
            <person name="Lopes M.R."/>
            <person name="Hittinger C.T."/>
            <person name="Goker M."/>
            <person name="Salamov A."/>
            <person name="Wisecaver J."/>
            <person name="Long T.M."/>
            <person name="Aerts A.L."/>
            <person name="Barry K."/>
            <person name="Choi C."/>
            <person name="Clum A."/>
            <person name="Coughlan A.Y."/>
            <person name="Deshpande S."/>
            <person name="Douglass A.P."/>
            <person name="Hanson S.J."/>
            <person name="Klenk H.-P."/>
            <person name="LaButti K."/>
            <person name="Lapidus A."/>
            <person name="Lindquist E."/>
            <person name="Lipzen A."/>
            <person name="Meier-kolthoff J.P."/>
            <person name="Ohm R.A."/>
            <person name="Otillar R.P."/>
            <person name="Pangilinan J."/>
            <person name="Peng Y."/>
            <person name="Rokas A."/>
            <person name="Rosa C.A."/>
            <person name="Scheuner C."/>
            <person name="Sibirny A.A."/>
            <person name="Slot J.C."/>
            <person name="Stielow J.B."/>
            <person name="Sun H."/>
            <person name="Kurtzman C.P."/>
            <person name="Blackwell M."/>
            <person name="Grigoriev I.V."/>
            <person name="Jeffries T.W."/>
        </authorList>
    </citation>
    <scope>NUCLEOTIDE SEQUENCE [LARGE SCALE GENOMIC DNA]</scope>
    <source>
        <strain evidence="7 8">NRRL YB-4993</strain>
    </source>
</reference>
<dbReference type="GeneID" id="30030500"/>
<dbReference type="EMBL" id="LXTC01000003">
    <property type="protein sequence ID" value="OBA21617.1"/>
    <property type="molecule type" value="Genomic_DNA"/>
</dbReference>
<name>A0A1A0HCJ9_9ASCO</name>
<dbReference type="InterPro" id="IPR050865">
    <property type="entry name" value="BEACH_Domain"/>
</dbReference>
<evidence type="ECO:0000256" key="3">
    <source>
        <dbReference type="ARBA" id="ARBA00054699"/>
    </source>
</evidence>
<comment type="caution">
    <text evidence="7">The sequence shown here is derived from an EMBL/GenBank/DDBJ whole genome shotgun (WGS) entry which is preliminary data.</text>
</comment>
<feature type="domain" description="BEACH-type PH" evidence="6">
    <location>
        <begin position="1313"/>
        <end position="1442"/>
    </location>
</feature>
<dbReference type="PANTHER" id="PTHR13743">
    <property type="entry name" value="BEIGE/BEACH-RELATED"/>
    <property type="match status" value="1"/>
</dbReference>
<dbReference type="InterPro" id="IPR011993">
    <property type="entry name" value="PH-like_dom_sf"/>
</dbReference>
<keyword evidence="2" id="KW-0677">Repeat</keyword>
<dbReference type="Gene3D" id="1.10.1540.10">
    <property type="entry name" value="BEACH domain"/>
    <property type="match status" value="1"/>
</dbReference>
<gene>
    <name evidence="7" type="ORF">METBIDRAFT_42296</name>
</gene>
<dbReference type="InterPro" id="IPR036372">
    <property type="entry name" value="BEACH_dom_sf"/>
</dbReference>
<dbReference type="SUPFAM" id="SSF81837">
    <property type="entry name" value="BEACH domain"/>
    <property type="match status" value="1"/>
</dbReference>
<dbReference type="Proteomes" id="UP000092555">
    <property type="component" value="Unassembled WGS sequence"/>
</dbReference>
<evidence type="ECO:0000313" key="7">
    <source>
        <dbReference type="EMBL" id="OBA21617.1"/>
    </source>
</evidence>
<dbReference type="PROSITE" id="PS51783">
    <property type="entry name" value="PH_BEACH"/>
    <property type="match status" value="1"/>
</dbReference>
<feature type="domain" description="BEACH" evidence="5">
    <location>
        <begin position="1489"/>
        <end position="1783"/>
    </location>
</feature>
<dbReference type="SUPFAM" id="SSF50729">
    <property type="entry name" value="PH domain-like"/>
    <property type="match status" value="1"/>
</dbReference>
<dbReference type="PANTHER" id="PTHR13743:SF123">
    <property type="entry name" value="PROTEIN FAN"/>
    <property type="match status" value="1"/>
</dbReference>
<dbReference type="InterPro" id="IPR015943">
    <property type="entry name" value="WD40/YVTN_repeat-like_dom_sf"/>
</dbReference>